<dbReference type="Proteomes" id="UP000680714">
    <property type="component" value="Unassembled WGS sequence"/>
</dbReference>
<organism evidence="1 2">
    <name type="scientific">Magnetospirillum sulfuroxidans</name>
    <dbReference type="NCBI Taxonomy" id="611300"/>
    <lineage>
        <taxon>Bacteria</taxon>
        <taxon>Pseudomonadati</taxon>
        <taxon>Pseudomonadota</taxon>
        <taxon>Alphaproteobacteria</taxon>
        <taxon>Rhodospirillales</taxon>
        <taxon>Rhodospirillaceae</taxon>
        <taxon>Magnetospirillum</taxon>
    </lineage>
</organism>
<evidence type="ECO:0000313" key="2">
    <source>
        <dbReference type="Proteomes" id="UP000680714"/>
    </source>
</evidence>
<proteinExistence type="predicted"/>
<name>A0ABS5I862_9PROT</name>
<reference evidence="1 2" key="1">
    <citation type="submission" date="2021-04" db="EMBL/GenBank/DDBJ databases">
        <title>Magnetospirillum sulfuroxidans sp. nov., a facultative chemolithoautotrophic sulfur-oxidizing alphaproteobacterium isolated from freshwater sediment and proposals for Paramagetospirillum gen. nov., and Magnetospirillaceae fam. nov.</title>
        <authorList>
            <person name="Koziaeva V."/>
            <person name="Geelhoed J.S."/>
            <person name="Sorokin D.Y."/>
            <person name="Grouzdev D.S."/>
        </authorList>
    </citation>
    <scope>NUCLEOTIDE SEQUENCE [LARGE SCALE GENOMIC DNA]</scope>
    <source>
        <strain evidence="1 2">J10</strain>
    </source>
</reference>
<dbReference type="RefSeq" id="WP_211546103.1">
    <property type="nucleotide sequence ID" value="NZ_JAGTUF010000001.1"/>
</dbReference>
<protein>
    <submittedName>
        <fullName evidence="1">HTH domain-containing protein</fullName>
    </submittedName>
</protein>
<dbReference type="EMBL" id="JAGTUF010000001">
    <property type="protein sequence ID" value="MBR9970622.1"/>
    <property type="molecule type" value="Genomic_DNA"/>
</dbReference>
<gene>
    <name evidence="1" type="ORF">KEC16_02710</name>
</gene>
<evidence type="ECO:0000313" key="1">
    <source>
        <dbReference type="EMBL" id="MBR9970622.1"/>
    </source>
</evidence>
<sequence length="307" mass="33616">MDLLQLMDNAEDQRHKALDRLEAIVALYQSDDPAVREEAMGRAMVFCGKEWGGYAAGLDLLAARHESRDQPLPALRLREEAEDPGTLIRQTETALAEAAKMTDERSAIISRYGSEEAALGPTALELMFIQAAEFLSDDSADPWAPLAGWSVPWHPIPDELAHSVTIACPLPESIADARAECLSWEERLAELAVLADGPGNAVLPTACTARHRLVQDLWARELPAQTVTELHARLDFWTSRGGDDGRGYGVLAADLARLTAQGIALGQSEGSKSKCHRLRRDNPHWSLARIGKELGISRQAVHKHLKS</sequence>
<comment type="caution">
    <text evidence="1">The sequence shown here is derived from an EMBL/GenBank/DDBJ whole genome shotgun (WGS) entry which is preliminary data.</text>
</comment>
<keyword evidence="2" id="KW-1185">Reference proteome</keyword>
<accession>A0ABS5I862</accession>